<dbReference type="SUPFAM" id="SSF46785">
    <property type="entry name" value="Winged helix' DNA-binding domain"/>
    <property type="match status" value="1"/>
</dbReference>
<dbReference type="FunFam" id="1.10.10.10:FF:000163">
    <property type="entry name" value="MarR family transcriptional regulator"/>
    <property type="match status" value="1"/>
</dbReference>
<accession>A0A5N6MRA4</accession>
<dbReference type="InterPro" id="IPR000835">
    <property type="entry name" value="HTH_MarR-typ"/>
</dbReference>
<dbReference type="PANTHER" id="PTHR33164:SF5">
    <property type="entry name" value="ORGANIC HYDROPEROXIDE RESISTANCE TRANSCRIPTIONAL REGULATOR"/>
    <property type="match status" value="1"/>
</dbReference>
<evidence type="ECO:0000313" key="8">
    <source>
        <dbReference type="Proteomes" id="UP000326852"/>
    </source>
</evidence>
<evidence type="ECO:0000313" key="7">
    <source>
        <dbReference type="EMBL" id="KAD3720660.1"/>
    </source>
</evidence>
<dbReference type="GO" id="GO:0003677">
    <property type="term" value="F:DNA binding"/>
    <property type="evidence" value="ECO:0007669"/>
    <property type="project" value="UniProtKB-KW"/>
</dbReference>
<dbReference type="GO" id="GO:0006950">
    <property type="term" value="P:response to stress"/>
    <property type="evidence" value="ECO:0007669"/>
    <property type="project" value="TreeGrafter"/>
</dbReference>
<evidence type="ECO:0000256" key="3">
    <source>
        <dbReference type="ARBA" id="ARBA00023015"/>
    </source>
</evidence>
<evidence type="ECO:0000256" key="5">
    <source>
        <dbReference type="ARBA" id="ARBA00023163"/>
    </source>
</evidence>
<dbReference type="Gene3D" id="1.10.10.10">
    <property type="entry name" value="Winged helix-like DNA-binding domain superfamily/Winged helix DNA-binding domain"/>
    <property type="match status" value="1"/>
</dbReference>
<dbReference type="InterPro" id="IPR036388">
    <property type="entry name" value="WH-like_DNA-bd_sf"/>
</dbReference>
<keyword evidence="8" id="KW-1185">Reference proteome</keyword>
<comment type="caution">
    <text evidence="7">The sequence shown here is derived from an EMBL/GenBank/DDBJ whole genome shotgun (WGS) entry which is preliminary data.</text>
</comment>
<dbReference type="PRINTS" id="PR00598">
    <property type="entry name" value="HTHMARR"/>
</dbReference>
<dbReference type="GO" id="GO:0005737">
    <property type="term" value="C:cytoplasm"/>
    <property type="evidence" value="ECO:0007669"/>
    <property type="project" value="UniProtKB-SubCell"/>
</dbReference>
<dbReference type="GO" id="GO:0003700">
    <property type="term" value="F:DNA-binding transcription factor activity"/>
    <property type="evidence" value="ECO:0007669"/>
    <property type="project" value="InterPro"/>
</dbReference>
<keyword evidence="2" id="KW-0963">Cytoplasm</keyword>
<dbReference type="Pfam" id="PF22381">
    <property type="entry name" value="Staph_reg_Sar_Rot"/>
    <property type="match status" value="1"/>
</dbReference>
<proteinExistence type="predicted"/>
<dbReference type="RefSeq" id="WP_146361866.1">
    <property type="nucleotide sequence ID" value="NZ_VOAL01000002.1"/>
</dbReference>
<feature type="domain" description="HTH marR-type" evidence="6">
    <location>
        <begin position="6"/>
        <end position="136"/>
    </location>
</feature>
<sequence length="147" mass="16646">MNESLQRRVCFSLYSASRAATALYRPMLEELNLTYPQFLVMTLLWEQDGQSVSDLGQSLELDSGTLSPLLKRLEAARLLQRRRAVEDERRVRVYLTDAGRALEQKSSDLPDRVAESAGLEPEELRSLQETLAKVNAALRQSVAKDQH</sequence>
<evidence type="ECO:0000259" key="6">
    <source>
        <dbReference type="PROSITE" id="PS50995"/>
    </source>
</evidence>
<comment type="subcellular location">
    <subcellularLocation>
        <location evidence="1">Cytoplasm</location>
    </subcellularLocation>
</comment>
<dbReference type="PANTHER" id="PTHR33164">
    <property type="entry name" value="TRANSCRIPTIONAL REGULATOR, MARR FAMILY"/>
    <property type="match status" value="1"/>
</dbReference>
<dbReference type="Proteomes" id="UP000326852">
    <property type="component" value="Unassembled WGS sequence"/>
</dbReference>
<evidence type="ECO:0000256" key="4">
    <source>
        <dbReference type="ARBA" id="ARBA00023125"/>
    </source>
</evidence>
<evidence type="ECO:0000256" key="2">
    <source>
        <dbReference type="ARBA" id="ARBA00022490"/>
    </source>
</evidence>
<evidence type="ECO:0000256" key="1">
    <source>
        <dbReference type="ARBA" id="ARBA00004496"/>
    </source>
</evidence>
<organism evidence="7 8">
    <name type="scientific">Arthrobacter yangruifuii</name>
    <dbReference type="NCBI Taxonomy" id="2606616"/>
    <lineage>
        <taxon>Bacteria</taxon>
        <taxon>Bacillati</taxon>
        <taxon>Actinomycetota</taxon>
        <taxon>Actinomycetes</taxon>
        <taxon>Micrococcales</taxon>
        <taxon>Micrococcaceae</taxon>
        <taxon>Arthrobacter</taxon>
    </lineage>
</organism>
<reference evidence="7 8" key="1">
    <citation type="submission" date="2019-08" db="EMBL/GenBank/DDBJ databases">
        <title>Arthrobacter sp. nov., isolated from plateau pika and Tibetan wild ass.</title>
        <authorList>
            <person name="Ge Y."/>
        </authorList>
    </citation>
    <scope>NUCLEOTIDE SEQUENCE [LARGE SCALE GENOMIC DNA]</scope>
    <source>
        <strain evidence="7 8">785</strain>
    </source>
</reference>
<dbReference type="InterPro" id="IPR055166">
    <property type="entry name" value="Transc_reg_Sar_Rot_HTH"/>
</dbReference>
<dbReference type="InterPro" id="IPR039422">
    <property type="entry name" value="MarR/SlyA-like"/>
</dbReference>
<keyword evidence="5" id="KW-0804">Transcription</keyword>
<dbReference type="EMBL" id="VTFX01000003">
    <property type="protein sequence ID" value="KAD3720660.1"/>
    <property type="molecule type" value="Genomic_DNA"/>
</dbReference>
<protein>
    <submittedName>
        <fullName evidence="7">MarR family transcriptional regulator</fullName>
    </submittedName>
</protein>
<dbReference type="AlphaFoldDB" id="A0A5N6MRA4"/>
<dbReference type="OrthoDB" id="9806864at2"/>
<keyword evidence="3" id="KW-0805">Transcription regulation</keyword>
<keyword evidence="4" id="KW-0238">DNA-binding</keyword>
<dbReference type="PROSITE" id="PS50995">
    <property type="entry name" value="HTH_MARR_2"/>
    <property type="match status" value="1"/>
</dbReference>
<dbReference type="SMART" id="SM00347">
    <property type="entry name" value="HTH_MARR"/>
    <property type="match status" value="1"/>
</dbReference>
<gene>
    <name evidence="7" type="ORF">GD627_07610</name>
</gene>
<dbReference type="InterPro" id="IPR036390">
    <property type="entry name" value="WH_DNA-bd_sf"/>
</dbReference>
<name>A0A5N6MRA4_9MICC</name>